<proteinExistence type="predicted"/>
<evidence type="ECO:0000256" key="1">
    <source>
        <dbReference type="SAM" id="MobiDB-lite"/>
    </source>
</evidence>
<feature type="region of interest" description="Disordered" evidence="1">
    <location>
        <begin position="58"/>
        <end position="123"/>
    </location>
</feature>
<gene>
    <name evidence="2" type="ORF">SAMN04489867_1379</name>
</gene>
<protein>
    <submittedName>
        <fullName evidence="2">Uncharacterized protein</fullName>
    </submittedName>
</protein>
<keyword evidence="3" id="KW-1185">Reference proteome</keyword>
<dbReference type="Proteomes" id="UP000199077">
    <property type="component" value="Chromosome I"/>
</dbReference>
<evidence type="ECO:0000313" key="3">
    <source>
        <dbReference type="Proteomes" id="UP000199077"/>
    </source>
</evidence>
<dbReference type="AlphaFoldDB" id="A0A1H0PVW3"/>
<reference evidence="3" key="1">
    <citation type="submission" date="2016-10" db="EMBL/GenBank/DDBJ databases">
        <authorList>
            <person name="Varghese N."/>
            <person name="Submissions S."/>
        </authorList>
    </citation>
    <scope>NUCLEOTIDE SEQUENCE [LARGE SCALE GENOMIC DNA]</scope>
    <source>
        <strain evidence="3">DSM 22329</strain>
    </source>
</reference>
<dbReference type="STRING" id="443156.SAMN04489867_1379"/>
<feature type="compositionally biased region" description="Acidic residues" evidence="1">
    <location>
        <begin position="70"/>
        <end position="84"/>
    </location>
</feature>
<feature type="compositionally biased region" description="Basic and acidic residues" evidence="1">
    <location>
        <begin position="109"/>
        <end position="123"/>
    </location>
</feature>
<accession>A0A1H0PVW3</accession>
<feature type="compositionally biased region" description="Polar residues" evidence="1">
    <location>
        <begin position="1"/>
        <end position="15"/>
    </location>
</feature>
<dbReference type="EMBL" id="LT629711">
    <property type="protein sequence ID" value="SDP08639.1"/>
    <property type="molecule type" value="Genomic_DNA"/>
</dbReference>
<feature type="region of interest" description="Disordered" evidence="1">
    <location>
        <begin position="1"/>
        <end position="41"/>
    </location>
</feature>
<dbReference type="RefSeq" id="WP_091783258.1">
    <property type="nucleotide sequence ID" value="NZ_LT629711.1"/>
</dbReference>
<evidence type="ECO:0000313" key="2">
    <source>
        <dbReference type="EMBL" id="SDP08639.1"/>
    </source>
</evidence>
<organism evidence="2 3">
    <name type="scientific">Pedococcus dokdonensis</name>
    <dbReference type="NCBI Taxonomy" id="443156"/>
    <lineage>
        <taxon>Bacteria</taxon>
        <taxon>Bacillati</taxon>
        <taxon>Actinomycetota</taxon>
        <taxon>Actinomycetes</taxon>
        <taxon>Micrococcales</taxon>
        <taxon>Intrasporangiaceae</taxon>
        <taxon>Pedococcus</taxon>
    </lineage>
</organism>
<name>A0A1H0PVW3_9MICO</name>
<dbReference type="OrthoDB" id="4871652at2"/>
<sequence length="123" mass="12903">MSDSFEVAQSSSQGELTDEQRHEVVAAQLRGEAKTAGQSPEAVVAAVAAELEDIGLEPDADELHRRYEEIDPDIPELTDADDLPPADRGTGAAAQADTEAPASAGLDATGDHHEVDGEENSPR</sequence>